<feature type="chain" id="PRO_5009108285" description="Cytochrome c" evidence="1">
    <location>
        <begin position="33"/>
        <end position="164"/>
    </location>
</feature>
<dbReference type="InterPro" id="IPR010980">
    <property type="entry name" value="Cyt_c/b562"/>
</dbReference>
<dbReference type="Proteomes" id="UP000095401">
    <property type="component" value="Chromosome"/>
</dbReference>
<reference evidence="3" key="1">
    <citation type="submission" date="2016-09" db="EMBL/GenBank/DDBJ databases">
        <title>Acidihalobacter prosperus F5.</title>
        <authorList>
            <person name="Khaleque H.N."/>
            <person name="Ramsay J.P."/>
            <person name="Kaksonen A.H."/>
            <person name="Boxall N.J."/>
            <person name="Watkin E.L.J."/>
        </authorList>
    </citation>
    <scope>NUCLEOTIDE SEQUENCE [LARGE SCALE GENOMIC DNA]</scope>
    <source>
        <strain evidence="3">F5</strain>
    </source>
</reference>
<dbReference type="InterPro" id="IPR002321">
    <property type="entry name" value="Cyt_c_II"/>
</dbReference>
<dbReference type="KEGG" id="aprs:BI364_02305"/>
<feature type="signal peptide" evidence="1">
    <location>
        <begin position="1"/>
        <end position="32"/>
    </location>
</feature>
<name>A0A1D8IKL3_9GAMM</name>
<evidence type="ECO:0008006" key="4">
    <source>
        <dbReference type="Google" id="ProtNLM"/>
    </source>
</evidence>
<dbReference type="GO" id="GO:0020037">
    <property type="term" value="F:heme binding"/>
    <property type="evidence" value="ECO:0007669"/>
    <property type="project" value="InterPro"/>
</dbReference>
<evidence type="ECO:0000256" key="1">
    <source>
        <dbReference type="SAM" id="SignalP"/>
    </source>
</evidence>
<dbReference type="Gene3D" id="1.20.120.10">
    <property type="entry name" value="Cytochrome c/b562"/>
    <property type="match status" value="1"/>
</dbReference>
<gene>
    <name evidence="2" type="ORF">BI364_02305</name>
</gene>
<dbReference type="AlphaFoldDB" id="A0A1D8IKL3"/>
<dbReference type="SUPFAM" id="SSF47175">
    <property type="entry name" value="Cytochromes"/>
    <property type="match status" value="1"/>
</dbReference>
<dbReference type="EMBL" id="CP017415">
    <property type="protein sequence ID" value="AOU96994.1"/>
    <property type="molecule type" value="Genomic_DNA"/>
</dbReference>
<dbReference type="Pfam" id="PF01322">
    <property type="entry name" value="Cytochrom_C_2"/>
    <property type="match status" value="1"/>
</dbReference>
<dbReference type="GO" id="GO:0005506">
    <property type="term" value="F:iron ion binding"/>
    <property type="evidence" value="ECO:0007669"/>
    <property type="project" value="InterPro"/>
</dbReference>
<dbReference type="PROSITE" id="PS51009">
    <property type="entry name" value="CYTCII"/>
    <property type="match status" value="1"/>
</dbReference>
<proteinExistence type="predicted"/>
<keyword evidence="1" id="KW-0732">Signal</keyword>
<evidence type="ECO:0000313" key="3">
    <source>
        <dbReference type="Proteomes" id="UP000095401"/>
    </source>
</evidence>
<accession>A0A1D8IKL3</accession>
<dbReference type="GO" id="GO:0009055">
    <property type="term" value="F:electron transfer activity"/>
    <property type="evidence" value="ECO:0007669"/>
    <property type="project" value="InterPro"/>
</dbReference>
<sequence>MGFNSFRSCRRRVPLVCISAALLMSLAGGANAADITQIVHARKAHFKTLGRNDKFLRDEMHRSHPDWHWIGVYAKQIAALSNALPTWFPAGSGKGHGVATQASREIWEKPTAFARAAQRMKISADNLTRDAAKHDLNALAFNARKLGQSCDSCHRVFRTRSSWW</sequence>
<evidence type="ECO:0000313" key="2">
    <source>
        <dbReference type="EMBL" id="AOU96994.1"/>
    </source>
</evidence>
<dbReference type="GO" id="GO:0022900">
    <property type="term" value="P:electron transport chain"/>
    <property type="evidence" value="ECO:0007669"/>
    <property type="project" value="InterPro"/>
</dbReference>
<protein>
    <recommendedName>
        <fullName evidence="4">Cytochrome c</fullName>
    </recommendedName>
</protein>
<organism evidence="2 3">
    <name type="scientific">Acidihalobacter yilgarnensis</name>
    <dbReference type="NCBI Taxonomy" id="2819280"/>
    <lineage>
        <taxon>Bacteria</taxon>
        <taxon>Pseudomonadati</taxon>
        <taxon>Pseudomonadota</taxon>
        <taxon>Gammaproteobacteria</taxon>
        <taxon>Chromatiales</taxon>
        <taxon>Ectothiorhodospiraceae</taxon>
        <taxon>Acidihalobacter</taxon>
    </lineage>
</organism>
<keyword evidence="3" id="KW-1185">Reference proteome</keyword>
<dbReference type="RefSeq" id="WP_070077385.1">
    <property type="nucleotide sequence ID" value="NZ_CP017415.1"/>
</dbReference>